<dbReference type="InterPro" id="IPR013762">
    <property type="entry name" value="Integrase-like_cat_sf"/>
</dbReference>
<keyword evidence="1" id="KW-0229">DNA integration</keyword>
<dbReference type="InterPro" id="IPR050090">
    <property type="entry name" value="Tyrosine_recombinase_XerCD"/>
</dbReference>
<proteinExistence type="predicted"/>
<dbReference type="SUPFAM" id="SSF56349">
    <property type="entry name" value="DNA breaking-rejoining enzymes"/>
    <property type="match status" value="1"/>
</dbReference>
<dbReference type="PANTHER" id="PTHR30349:SF64">
    <property type="entry name" value="PROPHAGE INTEGRASE INTD-RELATED"/>
    <property type="match status" value="1"/>
</dbReference>
<dbReference type="InterPro" id="IPR002104">
    <property type="entry name" value="Integrase_catalytic"/>
</dbReference>
<dbReference type="PROSITE" id="PS51898">
    <property type="entry name" value="TYR_RECOMBINASE"/>
    <property type="match status" value="1"/>
</dbReference>
<protein>
    <submittedName>
        <fullName evidence="4">Site-specific integrase</fullName>
    </submittedName>
</protein>
<evidence type="ECO:0000256" key="2">
    <source>
        <dbReference type="ARBA" id="ARBA00023172"/>
    </source>
</evidence>
<dbReference type="Pfam" id="PF00589">
    <property type="entry name" value="Phage_integrase"/>
    <property type="match status" value="1"/>
</dbReference>
<accession>A0ABZ2PXX0</accession>
<gene>
    <name evidence="4" type="ORF">IHE29_10485</name>
</gene>
<keyword evidence="5" id="KW-1185">Reference proteome</keyword>
<dbReference type="PANTHER" id="PTHR30349">
    <property type="entry name" value="PHAGE INTEGRASE-RELATED"/>
    <property type="match status" value="1"/>
</dbReference>
<organism evidence="4 5">
    <name type="scientific">Mycetohabitans rhizoxinica</name>
    <dbReference type="NCBI Taxonomy" id="412963"/>
    <lineage>
        <taxon>Bacteria</taxon>
        <taxon>Pseudomonadati</taxon>
        <taxon>Pseudomonadota</taxon>
        <taxon>Betaproteobacteria</taxon>
        <taxon>Burkholderiales</taxon>
        <taxon>Burkholderiaceae</taxon>
        <taxon>Mycetohabitans</taxon>
    </lineage>
</organism>
<dbReference type="RefSeq" id="WP_338910702.1">
    <property type="nucleotide sequence ID" value="NZ_CP062176.1"/>
</dbReference>
<name>A0ABZ2PXX0_9BURK</name>
<evidence type="ECO:0000259" key="3">
    <source>
        <dbReference type="PROSITE" id="PS51898"/>
    </source>
</evidence>
<dbReference type="CDD" id="cd00796">
    <property type="entry name" value="INT_Rci_Hp1_C"/>
    <property type="match status" value="1"/>
</dbReference>
<feature type="domain" description="Tyr recombinase" evidence="3">
    <location>
        <begin position="164"/>
        <end position="315"/>
    </location>
</feature>
<evidence type="ECO:0000313" key="4">
    <source>
        <dbReference type="EMBL" id="WXK39665.1"/>
    </source>
</evidence>
<keyword evidence="2" id="KW-0233">DNA recombination</keyword>
<dbReference type="Proteomes" id="UP001493153">
    <property type="component" value="Chromosome"/>
</dbReference>
<reference evidence="4 5" key="1">
    <citation type="submission" date="2020-09" db="EMBL/GenBank/DDBJ databases">
        <title>Genome sequences of Mycetohabitans spp.</title>
        <authorList>
            <person name="Carter M.E."/>
            <person name="Carpenter S.C.D."/>
            <person name="Bogdanove A.J."/>
        </authorList>
    </citation>
    <scope>NUCLEOTIDE SEQUENCE [LARGE SCALE GENOMIC DNA]</scope>
    <source>
        <strain evidence="4 5">B12</strain>
    </source>
</reference>
<sequence>MSIYRDKERGRFIFEFDRYIDGKRIRARKLLPKAWNQAQADAFERQQSARLYAVATKVQRAEYLIEDAVKVYLKDRVPILKSGSNIEHELAQIFWAYEGKPLSSLADACSEYRQKATKADGTPLSAATLRNRIRYLTSACRYAWKIHNMCDHDPAERVTVPAVRNARQFYIDRQEMLLLCLATQHRATRAAIRIAFYSGMRMSEIRLAKREKNVFMIPDTKNGMPRHVPIHPKIRSAASVALPDQSTLSRHFRAARKARDMDWLHFHDLRHSAASQMINQRVDLYTVGAVLGHKSHASTQRYAHLATESLRDAITRIGQNFPHHKKTRAA</sequence>
<dbReference type="Gene3D" id="1.10.443.10">
    <property type="entry name" value="Intergrase catalytic core"/>
    <property type="match status" value="1"/>
</dbReference>
<evidence type="ECO:0000256" key="1">
    <source>
        <dbReference type="ARBA" id="ARBA00022908"/>
    </source>
</evidence>
<dbReference type="EMBL" id="CP062176">
    <property type="protein sequence ID" value="WXK39665.1"/>
    <property type="molecule type" value="Genomic_DNA"/>
</dbReference>
<dbReference type="InterPro" id="IPR011010">
    <property type="entry name" value="DNA_brk_join_enz"/>
</dbReference>
<evidence type="ECO:0000313" key="5">
    <source>
        <dbReference type="Proteomes" id="UP001493153"/>
    </source>
</evidence>